<organism evidence="1">
    <name type="scientific">viral metagenome</name>
    <dbReference type="NCBI Taxonomy" id="1070528"/>
    <lineage>
        <taxon>unclassified sequences</taxon>
        <taxon>metagenomes</taxon>
        <taxon>organismal metagenomes</taxon>
    </lineage>
</organism>
<dbReference type="AlphaFoldDB" id="A0A6H1ZIP5"/>
<evidence type="ECO:0000313" key="2">
    <source>
        <dbReference type="EMBL" id="QJH96994.1"/>
    </source>
</evidence>
<dbReference type="EMBL" id="MT144669">
    <property type="protein sequence ID" value="QJH96994.1"/>
    <property type="molecule type" value="Genomic_DNA"/>
</dbReference>
<reference evidence="1" key="1">
    <citation type="submission" date="2020-03" db="EMBL/GenBank/DDBJ databases">
        <title>The deep terrestrial virosphere.</title>
        <authorList>
            <person name="Holmfeldt K."/>
            <person name="Nilsson E."/>
            <person name="Simone D."/>
            <person name="Lopez-Fernandez M."/>
            <person name="Wu X."/>
            <person name="de Brujin I."/>
            <person name="Lundin D."/>
            <person name="Andersson A."/>
            <person name="Bertilsson S."/>
            <person name="Dopson M."/>
        </authorList>
    </citation>
    <scope>NUCLEOTIDE SEQUENCE</scope>
    <source>
        <strain evidence="1">TM448A00735</strain>
        <strain evidence="2">TM448B00886</strain>
    </source>
</reference>
<evidence type="ECO:0000313" key="1">
    <source>
        <dbReference type="EMBL" id="QJA47793.1"/>
    </source>
</evidence>
<dbReference type="EMBL" id="MT144057">
    <property type="protein sequence ID" value="QJA47793.1"/>
    <property type="molecule type" value="Genomic_DNA"/>
</dbReference>
<protein>
    <submittedName>
        <fullName evidence="1">Uncharacterized protein</fullName>
    </submittedName>
</protein>
<proteinExistence type="predicted"/>
<accession>A0A6H1ZIP5</accession>
<gene>
    <name evidence="1" type="ORF">TM448A00735_0011</name>
    <name evidence="2" type="ORF">TM448B00886_0004</name>
</gene>
<name>A0A6H1ZIP5_9ZZZZ</name>
<sequence>MRMTFLEMQQYVQKEIADTSIGLLTQIKNLLNIAQMELVWDVKPVLFRTEARIPTQDDFARQTCTVTHDSQDVVGTGGTEWTSDLARRHFQAQDSQDWYCIEEVTATNAIRLDAKYVGATASLQTYTIAHLNLLLPENFMGVIGGKQQQSPTQLHWMKREEFDKQFPRPSTTGNPRLAYLAGATDYYHYDAGTVNVIQNSPTVTTTNAVWLAFMEGMSFRIADKSRLYKIKKVVSSTEITLTDNYAEVTVTNESYEINSPPLYYFRIHPRPTSSILLYIYYIRRPKYLYADDDMSEFGDWAHIIAEAAAIKASSLANRSEDRKRELVQIFNYSYRLWEKTFDPCESDFVVMGTDKAFRDGSLVTILPESGEWGSVIWR</sequence>